<feature type="active site" evidence="7">
    <location>
        <position position="90"/>
    </location>
</feature>
<dbReference type="CDD" id="cd06530">
    <property type="entry name" value="S26_SPase_I"/>
    <property type="match status" value="1"/>
</dbReference>
<evidence type="ECO:0000313" key="11">
    <source>
        <dbReference type="Proteomes" id="UP000029585"/>
    </source>
</evidence>
<dbReference type="HOGENOM" id="CLU_028723_5_3_9"/>
<evidence type="ECO:0000256" key="7">
    <source>
        <dbReference type="PIRSR" id="PIRSR600223-1"/>
    </source>
</evidence>
<comment type="caution">
    <text evidence="10">The sequence shown here is derived from an EMBL/GenBank/DDBJ whole genome shotgun (WGS) entry which is preliminary data.</text>
</comment>
<dbReference type="InterPro" id="IPR019758">
    <property type="entry name" value="Pept_S26A_signal_pept_1_CS"/>
</dbReference>
<evidence type="ECO:0000256" key="4">
    <source>
        <dbReference type="ARBA" id="ARBA00013208"/>
    </source>
</evidence>
<evidence type="ECO:0000256" key="3">
    <source>
        <dbReference type="ARBA" id="ARBA00009370"/>
    </source>
</evidence>
<dbReference type="GO" id="GO:0009003">
    <property type="term" value="F:signal peptidase activity"/>
    <property type="evidence" value="ECO:0007669"/>
    <property type="project" value="UniProtKB-EC"/>
</dbReference>
<evidence type="ECO:0000256" key="5">
    <source>
        <dbReference type="ARBA" id="ARBA00022670"/>
    </source>
</evidence>
<name>A0A096DHX9_FLAPL</name>
<dbReference type="SUPFAM" id="SSF51306">
    <property type="entry name" value="LexA/Signal peptidase"/>
    <property type="match status" value="1"/>
</dbReference>
<accession>A0A096DHX9</accession>
<keyword evidence="8" id="KW-1133">Transmembrane helix</keyword>
<keyword evidence="8" id="KW-0472">Membrane</keyword>
<dbReference type="NCBIfam" id="TIGR02227">
    <property type="entry name" value="sigpep_I_bact"/>
    <property type="match status" value="1"/>
</dbReference>
<feature type="transmembrane region" description="Helical" evidence="8">
    <location>
        <begin position="20"/>
        <end position="39"/>
    </location>
</feature>
<dbReference type="Gene3D" id="2.10.109.10">
    <property type="entry name" value="Umud Fragment, subunit A"/>
    <property type="match status" value="1"/>
</dbReference>
<evidence type="ECO:0000256" key="1">
    <source>
        <dbReference type="ARBA" id="ARBA00000677"/>
    </source>
</evidence>
<comment type="catalytic activity">
    <reaction evidence="1 8">
        <text>Cleavage of hydrophobic, N-terminal signal or leader sequences from secreted and periplasmic proteins.</text>
        <dbReference type="EC" id="3.4.21.89"/>
    </reaction>
</comment>
<keyword evidence="11" id="KW-1185">Reference proteome</keyword>
<keyword evidence="6 8" id="KW-0378">Hydrolase</keyword>
<keyword evidence="5 8" id="KW-0645">Protease</keyword>
<dbReference type="InterPro" id="IPR036286">
    <property type="entry name" value="LexA/Signal_pep-like_sf"/>
</dbReference>
<dbReference type="PANTHER" id="PTHR43390:SF1">
    <property type="entry name" value="CHLOROPLAST PROCESSING PEPTIDASE"/>
    <property type="match status" value="1"/>
</dbReference>
<organism evidence="10 11">
    <name type="scientific">Flavonifractor plautii 1_3_50AFAA</name>
    <dbReference type="NCBI Taxonomy" id="742738"/>
    <lineage>
        <taxon>Bacteria</taxon>
        <taxon>Bacillati</taxon>
        <taxon>Bacillota</taxon>
        <taxon>Clostridia</taxon>
        <taxon>Eubacteriales</taxon>
        <taxon>Oscillospiraceae</taxon>
        <taxon>Flavonifractor</taxon>
    </lineage>
</organism>
<dbReference type="PANTHER" id="PTHR43390">
    <property type="entry name" value="SIGNAL PEPTIDASE I"/>
    <property type="match status" value="1"/>
</dbReference>
<reference evidence="10 11" key="1">
    <citation type="submission" date="2011-08" db="EMBL/GenBank/DDBJ databases">
        <title>The Genome Sequence of Clostridium orbiscindens 1_3_50AFAA.</title>
        <authorList>
            <consortium name="The Broad Institute Genome Sequencing Platform"/>
            <person name="Earl A."/>
            <person name="Ward D."/>
            <person name="Feldgarden M."/>
            <person name="Gevers D."/>
            <person name="Daigneault M."/>
            <person name="Strauss J."/>
            <person name="Allen-Vercoe E."/>
            <person name="Young S.K."/>
            <person name="Zeng Q."/>
            <person name="Gargeya S."/>
            <person name="Fitzgerald M."/>
            <person name="Haas B."/>
            <person name="Abouelleil A."/>
            <person name="Alvarado L."/>
            <person name="Arachchi H.M."/>
            <person name="Berlin A."/>
            <person name="Brown A."/>
            <person name="Chapman S.B."/>
            <person name="Chen Z."/>
            <person name="Dunbar C."/>
            <person name="Freedman E."/>
            <person name="Gearin G."/>
            <person name="Gellesch M."/>
            <person name="Goldberg J."/>
            <person name="Griggs A."/>
            <person name="Gujja S."/>
            <person name="Heiman D."/>
            <person name="Howarth C."/>
            <person name="Larson L."/>
            <person name="Lui A."/>
            <person name="MacDonald P.J.P."/>
            <person name="Montmayeur A."/>
            <person name="Murphy C."/>
            <person name="Neiman D."/>
            <person name="Pearson M."/>
            <person name="Priest M."/>
            <person name="Roberts A."/>
            <person name="Saif S."/>
            <person name="Shea T."/>
            <person name="Shenoy N."/>
            <person name="Sisk P."/>
            <person name="Stolte C."/>
            <person name="Sykes S."/>
            <person name="Wortman J."/>
            <person name="Nusbaum C."/>
            <person name="Birren B."/>
        </authorList>
    </citation>
    <scope>NUCLEOTIDE SEQUENCE [LARGE SCALE GENOMIC DNA]</scope>
    <source>
        <strain evidence="10 11">1_3_50AFAA</strain>
    </source>
</reference>
<gene>
    <name evidence="10" type="ORF">HMPREF9460_00404</name>
</gene>
<sequence length="187" mass="20814">MKKPKKEEKPLSGAQEAYEWLQILIVALVTIILVFTFVGRITPVVGESMLPTLHEGDVMLIRDIGYTDPQPGDIVVLTKEFDAARGPIVKRIIAVEGQTVDIDYQTGAVYVDGEALDEPYLNEPMEEPWYEDLTSVTVPEGSVFVMGDNRNHSNDSRDVTLGTVDTRYLLGKAEFICFPFSDFGRIG</sequence>
<dbReference type="PRINTS" id="PR00727">
    <property type="entry name" value="LEADERPTASE"/>
</dbReference>
<dbReference type="GO" id="GO:0006465">
    <property type="term" value="P:signal peptide processing"/>
    <property type="evidence" value="ECO:0007669"/>
    <property type="project" value="InterPro"/>
</dbReference>
<dbReference type="PROSITE" id="PS00761">
    <property type="entry name" value="SPASE_I_3"/>
    <property type="match status" value="1"/>
</dbReference>
<keyword evidence="8" id="KW-0812">Transmembrane</keyword>
<dbReference type="InterPro" id="IPR019533">
    <property type="entry name" value="Peptidase_S26"/>
</dbReference>
<protein>
    <recommendedName>
        <fullName evidence="4 8">Signal peptidase I</fullName>
        <ecNumber evidence="4 8">3.4.21.89</ecNumber>
    </recommendedName>
</protein>
<evidence type="ECO:0000259" key="9">
    <source>
        <dbReference type="Pfam" id="PF10502"/>
    </source>
</evidence>
<proteinExistence type="inferred from homology"/>
<dbReference type="Proteomes" id="UP000029585">
    <property type="component" value="Unassembled WGS sequence"/>
</dbReference>
<evidence type="ECO:0000256" key="8">
    <source>
        <dbReference type="RuleBase" id="RU362042"/>
    </source>
</evidence>
<dbReference type="Pfam" id="PF10502">
    <property type="entry name" value="Peptidase_S26"/>
    <property type="match status" value="1"/>
</dbReference>
<dbReference type="PROSITE" id="PS00501">
    <property type="entry name" value="SPASE_I_1"/>
    <property type="match status" value="1"/>
</dbReference>
<dbReference type="EC" id="3.4.21.89" evidence="4 8"/>
<dbReference type="EMBL" id="ADLO01000013">
    <property type="protein sequence ID" value="KGF57159.1"/>
    <property type="molecule type" value="Genomic_DNA"/>
</dbReference>
<dbReference type="GO" id="GO:0005886">
    <property type="term" value="C:plasma membrane"/>
    <property type="evidence" value="ECO:0007669"/>
    <property type="project" value="UniProtKB-SubCell"/>
</dbReference>
<dbReference type="GO" id="GO:0004252">
    <property type="term" value="F:serine-type endopeptidase activity"/>
    <property type="evidence" value="ECO:0007669"/>
    <property type="project" value="InterPro"/>
</dbReference>
<evidence type="ECO:0000313" key="10">
    <source>
        <dbReference type="EMBL" id="KGF57159.1"/>
    </source>
</evidence>
<comment type="similarity">
    <text evidence="3 8">Belongs to the peptidase S26 family.</text>
</comment>
<feature type="domain" description="Peptidase S26" evidence="9">
    <location>
        <begin position="19"/>
        <end position="177"/>
    </location>
</feature>
<dbReference type="AlphaFoldDB" id="A0A096DHX9"/>
<dbReference type="eggNOG" id="COG0681">
    <property type="taxonomic scope" value="Bacteria"/>
</dbReference>
<dbReference type="RefSeq" id="WP_009257446.1">
    <property type="nucleotide sequence ID" value="NZ_KN174161.1"/>
</dbReference>
<evidence type="ECO:0000256" key="6">
    <source>
        <dbReference type="ARBA" id="ARBA00022801"/>
    </source>
</evidence>
<comment type="subcellular location">
    <subcellularLocation>
        <location evidence="2">Cell membrane</location>
        <topology evidence="2">Single-pass type II membrane protein</topology>
    </subcellularLocation>
    <subcellularLocation>
        <location evidence="8">Membrane</location>
        <topology evidence="8">Single-pass type II membrane protein</topology>
    </subcellularLocation>
</comment>
<dbReference type="PATRIC" id="fig|742738.3.peg.427"/>
<evidence type="ECO:0000256" key="2">
    <source>
        <dbReference type="ARBA" id="ARBA00004401"/>
    </source>
</evidence>
<dbReference type="InterPro" id="IPR019756">
    <property type="entry name" value="Pept_S26A_signal_pept_1_Ser-AS"/>
</dbReference>
<feature type="active site" evidence="7">
    <location>
        <position position="48"/>
    </location>
</feature>
<dbReference type="InterPro" id="IPR000223">
    <property type="entry name" value="Pept_S26A_signal_pept_1"/>
</dbReference>